<sequence>MHVQYAPHPPQYSLELTLEQLARRDSRFGHLSALWARGILGDVVQDSADLQGAHLSLRQGHGLWIGTPGRLDEHGGPDPGDPEPAHPGRRPFEGWTELALDYALALDLAGGWTPAEPDWAAQVAEWGQGVVYTFALSPGRTQPTLTRRLNLSNFFDRAEFDVLVASAFSGVAVVRCHQLSASGTPVVWRVSLASTLEPRSKQPTPAGDRTLG</sequence>
<evidence type="ECO:0000313" key="3">
    <source>
        <dbReference type="Proteomes" id="UP000236379"/>
    </source>
</evidence>
<proteinExistence type="predicted"/>
<reference evidence="2 3" key="1">
    <citation type="submission" date="2018-01" db="EMBL/GenBank/DDBJ databases">
        <title>Deinococcus koreensis sp. nov., a radiation-resistant bacterium isolated from river water.</title>
        <authorList>
            <person name="Choi A."/>
        </authorList>
    </citation>
    <scope>NUCLEOTIDE SEQUENCE [LARGE SCALE GENOMIC DNA]</scope>
    <source>
        <strain evidence="2 3">SJW1-2</strain>
    </source>
</reference>
<dbReference type="OrthoDB" id="72604at2"/>
<protein>
    <submittedName>
        <fullName evidence="2">Uncharacterized protein</fullName>
    </submittedName>
</protein>
<organism evidence="2 3">
    <name type="scientific">Deinococcus koreensis</name>
    <dbReference type="NCBI Taxonomy" id="2054903"/>
    <lineage>
        <taxon>Bacteria</taxon>
        <taxon>Thermotogati</taxon>
        <taxon>Deinococcota</taxon>
        <taxon>Deinococci</taxon>
        <taxon>Deinococcales</taxon>
        <taxon>Deinococcaceae</taxon>
        <taxon>Deinococcus</taxon>
    </lineage>
</organism>
<dbReference type="EMBL" id="PPPD01000003">
    <property type="protein sequence ID" value="PNY79468.1"/>
    <property type="molecule type" value="Genomic_DNA"/>
</dbReference>
<dbReference type="AlphaFoldDB" id="A0A2K3USH0"/>
<keyword evidence="3" id="KW-1185">Reference proteome</keyword>
<comment type="caution">
    <text evidence="2">The sequence shown here is derived from an EMBL/GenBank/DDBJ whole genome shotgun (WGS) entry which is preliminary data.</text>
</comment>
<dbReference type="RefSeq" id="WP_103313982.1">
    <property type="nucleotide sequence ID" value="NZ_PPPD01000003.1"/>
</dbReference>
<feature type="region of interest" description="Disordered" evidence="1">
    <location>
        <begin position="66"/>
        <end position="91"/>
    </location>
</feature>
<evidence type="ECO:0000256" key="1">
    <source>
        <dbReference type="SAM" id="MobiDB-lite"/>
    </source>
</evidence>
<dbReference type="Proteomes" id="UP000236379">
    <property type="component" value="Unassembled WGS sequence"/>
</dbReference>
<gene>
    <name evidence="2" type="ORF">CVO96_18715</name>
</gene>
<name>A0A2K3USH0_9DEIO</name>
<accession>A0A2K3USH0</accession>
<evidence type="ECO:0000313" key="2">
    <source>
        <dbReference type="EMBL" id="PNY79468.1"/>
    </source>
</evidence>